<dbReference type="Pfam" id="PF01370">
    <property type="entry name" value="Epimerase"/>
    <property type="match status" value="1"/>
</dbReference>
<organism evidence="3 4">
    <name type="scientific">Ectopseudomonas mendocina</name>
    <name type="common">Pseudomonas mendocina</name>
    <dbReference type="NCBI Taxonomy" id="300"/>
    <lineage>
        <taxon>Bacteria</taxon>
        <taxon>Pseudomonadati</taxon>
        <taxon>Pseudomonadota</taxon>
        <taxon>Gammaproteobacteria</taxon>
        <taxon>Pseudomonadales</taxon>
        <taxon>Pseudomonadaceae</taxon>
        <taxon>Ectopseudomonas</taxon>
    </lineage>
</organism>
<evidence type="ECO:0000259" key="2">
    <source>
        <dbReference type="Pfam" id="PF01370"/>
    </source>
</evidence>
<feature type="domain" description="NAD-dependent epimerase/dehydratase" evidence="2">
    <location>
        <begin position="15"/>
        <end position="245"/>
    </location>
</feature>
<keyword evidence="1" id="KW-1133">Transmembrane helix</keyword>
<proteinExistence type="predicted"/>
<evidence type="ECO:0000313" key="4">
    <source>
        <dbReference type="Proteomes" id="UP001476583"/>
    </source>
</evidence>
<gene>
    <name evidence="3" type="ORF">WG219_07370</name>
</gene>
<dbReference type="PANTHER" id="PTHR43245">
    <property type="entry name" value="BIFUNCTIONAL POLYMYXIN RESISTANCE PROTEIN ARNA"/>
    <property type="match status" value="1"/>
</dbReference>
<dbReference type="InterPro" id="IPR050177">
    <property type="entry name" value="Lipid_A_modif_metabolic_enz"/>
</dbReference>
<keyword evidence="1" id="KW-0812">Transmembrane</keyword>
<dbReference type="SUPFAM" id="SSF51735">
    <property type="entry name" value="NAD(P)-binding Rossmann-fold domains"/>
    <property type="match status" value="1"/>
</dbReference>
<reference evidence="3 4" key="1">
    <citation type="submission" date="2024-03" db="EMBL/GenBank/DDBJ databases">
        <title>Complete genome of BD2.</title>
        <authorList>
            <person name="Cao G."/>
        </authorList>
    </citation>
    <scope>NUCLEOTIDE SEQUENCE [LARGE SCALE GENOMIC DNA]</scope>
    <source>
        <strain evidence="3 4">BD2</strain>
    </source>
</reference>
<evidence type="ECO:0000256" key="1">
    <source>
        <dbReference type="SAM" id="Phobius"/>
    </source>
</evidence>
<keyword evidence="1" id="KW-0472">Membrane</keyword>
<dbReference type="Gene3D" id="3.40.50.720">
    <property type="entry name" value="NAD(P)-binding Rossmann-like Domain"/>
    <property type="match status" value="1"/>
</dbReference>
<name>A0ABZ2RL55_ECTME</name>
<evidence type="ECO:0000313" key="3">
    <source>
        <dbReference type="EMBL" id="WXL27262.1"/>
    </source>
</evidence>
<dbReference type="Proteomes" id="UP001476583">
    <property type="component" value="Chromosome"/>
</dbReference>
<sequence length="349" mass="39310">MNAQVDMERSMKTAVIFGGSGFIGVFFAKHLLRHEGFEKVYLYDREQVADKPFPFRAQLVQDDPRIVEVSGDVRQSVTWRPEEPIALIANFAAVHREPGHADYEYYETNLAGAENVCAWAAEVGCNEVIFTSSISPYGPSEQQKDERSLPVPVTAYGGSKLVAEKIHQAWLAADSNNRHLVIVRPGVVFGPGEGGNVSRLVKAVLKRYFFYMGNRSTRKAGTYVKELCAAMCWVLSRQKDKAEHFTLFNMSMNPGPSIKEYVDTVCRVAGVQRKVPAIPYPLLLAVAYGIDLIAKPLRINHPFSPVRIKKLVRSNNIHPGYLVDNGYPYQYTLDSAFEDWMRDCPNEWQ</sequence>
<feature type="transmembrane region" description="Helical" evidence="1">
    <location>
        <begin position="14"/>
        <end position="32"/>
    </location>
</feature>
<keyword evidence="4" id="KW-1185">Reference proteome</keyword>
<dbReference type="InterPro" id="IPR036291">
    <property type="entry name" value="NAD(P)-bd_dom_sf"/>
</dbReference>
<protein>
    <submittedName>
        <fullName evidence="3">NAD(P)-dependent oxidoreductase</fullName>
    </submittedName>
</protein>
<dbReference type="InterPro" id="IPR001509">
    <property type="entry name" value="Epimerase_deHydtase"/>
</dbReference>
<dbReference type="EMBL" id="CP148074">
    <property type="protein sequence ID" value="WXL27262.1"/>
    <property type="molecule type" value="Genomic_DNA"/>
</dbReference>
<accession>A0ABZ2RL55</accession>